<keyword evidence="2" id="KW-0677">Repeat</keyword>
<dbReference type="SUPFAM" id="SSF117281">
    <property type="entry name" value="Kelch motif"/>
    <property type="match status" value="1"/>
</dbReference>
<organism evidence="4 5">
    <name type="scientific">Chloebia gouldiae</name>
    <name type="common">Gouldian finch</name>
    <name type="synonym">Erythrura gouldiae</name>
    <dbReference type="NCBI Taxonomy" id="44316"/>
    <lineage>
        <taxon>Eukaryota</taxon>
        <taxon>Metazoa</taxon>
        <taxon>Chordata</taxon>
        <taxon>Craniata</taxon>
        <taxon>Vertebrata</taxon>
        <taxon>Euteleostomi</taxon>
        <taxon>Archelosauria</taxon>
        <taxon>Archosauria</taxon>
        <taxon>Dinosauria</taxon>
        <taxon>Saurischia</taxon>
        <taxon>Theropoda</taxon>
        <taxon>Coelurosauria</taxon>
        <taxon>Aves</taxon>
        <taxon>Neognathae</taxon>
        <taxon>Neoaves</taxon>
        <taxon>Telluraves</taxon>
        <taxon>Australaves</taxon>
        <taxon>Passeriformes</taxon>
        <taxon>Passeroidea</taxon>
        <taxon>Passeridae</taxon>
        <taxon>Chloebia</taxon>
    </lineage>
</organism>
<dbReference type="EMBL" id="QUSF01009609">
    <property type="protein sequence ID" value="RLV62225.1"/>
    <property type="molecule type" value="Genomic_DNA"/>
</dbReference>
<dbReference type="Proteomes" id="UP000276834">
    <property type="component" value="Unassembled WGS sequence"/>
</dbReference>
<dbReference type="Pfam" id="PF07707">
    <property type="entry name" value="BACK"/>
    <property type="match status" value="1"/>
</dbReference>
<dbReference type="GO" id="GO:0016567">
    <property type="term" value="P:protein ubiquitination"/>
    <property type="evidence" value="ECO:0007669"/>
    <property type="project" value="UniProtKB-UniPathway"/>
</dbReference>
<evidence type="ECO:0000259" key="3">
    <source>
        <dbReference type="SMART" id="SM00875"/>
    </source>
</evidence>
<feature type="non-terminal residue" evidence="4">
    <location>
        <position position="481"/>
    </location>
</feature>
<gene>
    <name evidence="4" type="ORF">DV515_00019537</name>
</gene>
<dbReference type="PANTHER" id="PTHR24412">
    <property type="entry name" value="KELCH PROTEIN"/>
    <property type="match status" value="1"/>
</dbReference>
<dbReference type="FunFam" id="1.25.40.420:FF:000001">
    <property type="entry name" value="Kelch-like family member 12"/>
    <property type="match status" value="1"/>
</dbReference>
<comment type="caution">
    <text evidence="4">The sequence shown here is derived from an EMBL/GenBank/DDBJ whole genome shotgun (WGS) entry which is preliminary data.</text>
</comment>
<dbReference type="Gene3D" id="1.25.40.420">
    <property type="match status" value="1"/>
</dbReference>
<dbReference type="InterPro" id="IPR011705">
    <property type="entry name" value="BACK"/>
</dbReference>
<dbReference type="InterPro" id="IPR006652">
    <property type="entry name" value="Kelch_1"/>
</dbReference>
<evidence type="ECO:0000256" key="2">
    <source>
        <dbReference type="ARBA" id="ARBA00022737"/>
    </source>
</evidence>
<evidence type="ECO:0000313" key="4">
    <source>
        <dbReference type="EMBL" id="RLV62225.1"/>
    </source>
</evidence>
<evidence type="ECO:0000313" key="5">
    <source>
        <dbReference type="Proteomes" id="UP000276834"/>
    </source>
</evidence>
<dbReference type="AlphaFoldDB" id="A0A3L8Q4G7"/>
<keyword evidence="5" id="KW-1185">Reference proteome</keyword>
<dbReference type="UniPathway" id="UPA00143"/>
<dbReference type="Gene3D" id="2.120.10.80">
    <property type="entry name" value="Kelch-type beta propeller"/>
    <property type="match status" value="1"/>
</dbReference>
<keyword evidence="1" id="KW-0880">Kelch repeat</keyword>
<proteinExistence type="predicted"/>
<dbReference type="SMART" id="SM00612">
    <property type="entry name" value="Kelch"/>
    <property type="match status" value="2"/>
</dbReference>
<accession>A0A3L8Q4G7</accession>
<dbReference type="PANTHER" id="PTHR24412:SF401">
    <property type="entry name" value="FI11917P"/>
    <property type="match status" value="1"/>
</dbReference>
<dbReference type="Pfam" id="PF01344">
    <property type="entry name" value="Kelch_1"/>
    <property type="match status" value="2"/>
</dbReference>
<feature type="domain" description="BACK" evidence="3">
    <location>
        <begin position="237"/>
        <end position="335"/>
    </location>
</feature>
<feature type="non-terminal residue" evidence="4">
    <location>
        <position position="1"/>
    </location>
</feature>
<name>A0A3L8Q4G7_CHLGU</name>
<protein>
    <recommendedName>
        <fullName evidence="3">BACK domain-containing protein</fullName>
    </recommendedName>
</protein>
<reference evidence="4 5" key="1">
    <citation type="journal article" date="2018" name="Proc. R. Soc. B">
        <title>A non-coding region near Follistatin controls head colour polymorphism in the Gouldian finch.</title>
        <authorList>
            <person name="Toomey M.B."/>
            <person name="Marques C.I."/>
            <person name="Andrade P."/>
            <person name="Araujo P.M."/>
            <person name="Sabatino S."/>
            <person name="Gazda M.A."/>
            <person name="Afonso S."/>
            <person name="Lopes R.J."/>
            <person name="Corbo J.C."/>
            <person name="Carneiro M."/>
        </authorList>
    </citation>
    <scope>NUCLEOTIDE SEQUENCE [LARGE SCALE GENOMIC DNA]</scope>
    <source>
        <strain evidence="4">Red01</strain>
        <tissue evidence="4">Muscle</tissue>
    </source>
</reference>
<evidence type="ECO:0000256" key="1">
    <source>
        <dbReference type="ARBA" id="ARBA00022441"/>
    </source>
</evidence>
<sequence length="481" mass="53157">EVWSSEELPSLPCSQLVPVPVPCQIVILGPVLGRFLPFLIFASHFSEQEEFLFLSHYCHFGAAFGPISAIFDIPFPFLQVSKQEEFLSLSHCQIVILGPLLGRFLPFLISPSHFSRSPSRRNCHFGADFGPISAIFDIPFPFLQVSKQEEFLSLSHCQMPILGLVLGRFLPFLIFPSHFLQVSKQEEFLSLSHYAHFGSGFGPISAIFDIAFPFLQVPKQEEFLSLSHSGGVPVPLPLSDCYFGADFEPISAIFDIPFPFLQVSKQEEFLSLSHCQLAALVSRDELNVRCESEVFQACVAWVQQDRGARAPFLPALLRAVRCHALTPRFLRAQLRRRRDLGRDALRYLARVFRDLALHRPSGGPPGRTPKVRQLIYAAGGYLRRSLSTLEAFDPERGSWTPRSGLGGCAVGGLFYAVGGRNNSPEGNADSAAVDRYNPVSGRCVPRNRIGVGVIDGLIYAVGGSHGCTHHCSVERWVGCGG</sequence>
<dbReference type="OrthoDB" id="45365at2759"/>
<dbReference type="SMART" id="SM00875">
    <property type="entry name" value="BACK"/>
    <property type="match status" value="1"/>
</dbReference>
<dbReference type="InterPro" id="IPR015915">
    <property type="entry name" value="Kelch-typ_b-propeller"/>
</dbReference>